<dbReference type="EMBL" id="LSRX01000469">
    <property type="protein sequence ID" value="OLP96364.1"/>
    <property type="molecule type" value="Genomic_DNA"/>
</dbReference>
<proteinExistence type="predicted"/>
<dbReference type="Proteomes" id="UP000186817">
    <property type="component" value="Unassembled WGS sequence"/>
</dbReference>
<reference evidence="1 2" key="1">
    <citation type="submission" date="2016-02" db="EMBL/GenBank/DDBJ databases">
        <title>Genome analysis of coral dinoflagellate symbionts highlights evolutionary adaptations to a symbiotic lifestyle.</title>
        <authorList>
            <person name="Aranda M."/>
            <person name="Li Y."/>
            <person name="Liew Y.J."/>
            <person name="Baumgarten S."/>
            <person name="Simakov O."/>
            <person name="Wilson M."/>
            <person name="Piel J."/>
            <person name="Ashoor H."/>
            <person name="Bougouffa S."/>
            <person name="Bajic V.B."/>
            <person name="Ryu T."/>
            <person name="Ravasi T."/>
            <person name="Bayer T."/>
            <person name="Micklem G."/>
            <person name="Kim H."/>
            <person name="Bhak J."/>
            <person name="Lajeunesse T.C."/>
            <person name="Voolstra C.R."/>
        </authorList>
    </citation>
    <scope>NUCLEOTIDE SEQUENCE [LARGE SCALE GENOMIC DNA]</scope>
    <source>
        <strain evidence="1 2">CCMP2467</strain>
    </source>
</reference>
<dbReference type="AlphaFoldDB" id="A0A1Q9DME9"/>
<organism evidence="1 2">
    <name type="scientific">Symbiodinium microadriaticum</name>
    <name type="common">Dinoflagellate</name>
    <name type="synonym">Zooxanthella microadriatica</name>
    <dbReference type="NCBI Taxonomy" id="2951"/>
    <lineage>
        <taxon>Eukaryota</taxon>
        <taxon>Sar</taxon>
        <taxon>Alveolata</taxon>
        <taxon>Dinophyceae</taxon>
        <taxon>Suessiales</taxon>
        <taxon>Symbiodiniaceae</taxon>
        <taxon>Symbiodinium</taxon>
    </lineage>
</organism>
<name>A0A1Q9DME9_SYMMI</name>
<protein>
    <submittedName>
        <fullName evidence="1">Uncharacterized protein</fullName>
    </submittedName>
</protein>
<gene>
    <name evidence="1" type="ORF">AK812_SmicGene21396</name>
</gene>
<keyword evidence="2" id="KW-1185">Reference proteome</keyword>
<evidence type="ECO:0000313" key="2">
    <source>
        <dbReference type="Proteomes" id="UP000186817"/>
    </source>
</evidence>
<accession>A0A1Q9DME9</accession>
<dbReference type="OrthoDB" id="276295at2759"/>
<evidence type="ECO:0000313" key="1">
    <source>
        <dbReference type="EMBL" id="OLP96364.1"/>
    </source>
</evidence>
<comment type="caution">
    <text evidence="1">The sequence shown here is derived from an EMBL/GenBank/DDBJ whole genome shotgun (WGS) entry which is preliminary data.</text>
</comment>
<sequence>MEPLSALRCFVCQCVGEDTWKFSSKGLDEKDSLKIIEPFEDSSIRAGADGWYLAGFKGRFPEVPCVWEKDLPALSCAVEHIATTNTSLARYLYNDVKVCIQCLRPCAYTQKSCQGCGAQLESVPVTQTENVLMGFVFGIERTTKFPLTISLRRQTPDVIVYDDLLSMSSCHLNALPTSHYVRDWRWLLRDPPKARQLVANLMTEAWEATMAFLQDAEWRSFNYREGVSEDMVRENIICGFNSPPSQNQLHLQWIVLPLLPFHHQKLLDRTHAQKGRWFPLEYVLPLLTHLDEANEIFDVKPETSTEEIIAHFNRKGIVYEEIWERCYEKYCASADLLSNWNPKDFSYVVKKSDVHSIASVHGDLVELGKRVETSPAAVQAEDKMKLQNYGRKYTENGLPGGSRSLVLAASKSGRGFEQLESLLRH</sequence>